<feature type="non-terminal residue" evidence="1">
    <location>
        <position position="74"/>
    </location>
</feature>
<evidence type="ECO:0000313" key="2">
    <source>
        <dbReference type="Proteomes" id="UP000805193"/>
    </source>
</evidence>
<organism evidence="1 2">
    <name type="scientific">Ixodes persulcatus</name>
    <name type="common">Taiga tick</name>
    <dbReference type="NCBI Taxonomy" id="34615"/>
    <lineage>
        <taxon>Eukaryota</taxon>
        <taxon>Metazoa</taxon>
        <taxon>Ecdysozoa</taxon>
        <taxon>Arthropoda</taxon>
        <taxon>Chelicerata</taxon>
        <taxon>Arachnida</taxon>
        <taxon>Acari</taxon>
        <taxon>Parasitiformes</taxon>
        <taxon>Ixodida</taxon>
        <taxon>Ixodoidea</taxon>
        <taxon>Ixodidae</taxon>
        <taxon>Ixodinae</taxon>
        <taxon>Ixodes</taxon>
    </lineage>
</organism>
<evidence type="ECO:0000313" key="1">
    <source>
        <dbReference type="EMBL" id="KAG0434835.1"/>
    </source>
</evidence>
<dbReference type="EMBL" id="JABSTQ010008137">
    <property type="protein sequence ID" value="KAG0434835.1"/>
    <property type="molecule type" value="Genomic_DNA"/>
</dbReference>
<dbReference type="Proteomes" id="UP000805193">
    <property type="component" value="Unassembled WGS sequence"/>
</dbReference>
<reference evidence="1 2" key="1">
    <citation type="journal article" date="2020" name="Cell">
        <title>Large-Scale Comparative Analyses of Tick Genomes Elucidate Their Genetic Diversity and Vector Capacities.</title>
        <authorList>
            <consortium name="Tick Genome and Microbiome Consortium (TIGMIC)"/>
            <person name="Jia N."/>
            <person name="Wang J."/>
            <person name="Shi W."/>
            <person name="Du L."/>
            <person name="Sun Y."/>
            <person name="Zhan W."/>
            <person name="Jiang J.F."/>
            <person name="Wang Q."/>
            <person name="Zhang B."/>
            <person name="Ji P."/>
            <person name="Bell-Sakyi L."/>
            <person name="Cui X.M."/>
            <person name="Yuan T.T."/>
            <person name="Jiang B.G."/>
            <person name="Yang W.F."/>
            <person name="Lam T.T."/>
            <person name="Chang Q.C."/>
            <person name="Ding S.J."/>
            <person name="Wang X.J."/>
            <person name="Zhu J.G."/>
            <person name="Ruan X.D."/>
            <person name="Zhao L."/>
            <person name="Wei J.T."/>
            <person name="Ye R.Z."/>
            <person name="Que T.C."/>
            <person name="Du C.H."/>
            <person name="Zhou Y.H."/>
            <person name="Cheng J.X."/>
            <person name="Dai P.F."/>
            <person name="Guo W.B."/>
            <person name="Han X.H."/>
            <person name="Huang E.J."/>
            <person name="Li L.F."/>
            <person name="Wei W."/>
            <person name="Gao Y.C."/>
            <person name="Liu J.Z."/>
            <person name="Shao H.Z."/>
            <person name="Wang X."/>
            <person name="Wang C.C."/>
            <person name="Yang T.C."/>
            <person name="Huo Q.B."/>
            <person name="Li W."/>
            <person name="Chen H.Y."/>
            <person name="Chen S.E."/>
            <person name="Zhou L.G."/>
            <person name="Ni X.B."/>
            <person name="Tian J.H."/>
            <person name="Sheng Y."/>
            <person name="Liu T."/>
            <person name="Pan Y.S."/>
            <person name="Xia L.Y."/>
            <person name="Li J."/>
            <person name="Zhao F."/>
            <person name="Cao W.C."/>
        </authorList>
    </citation>
    <scope>NUCLEOTIDE SEQUENCE [LARGE SCALE GENOMIC DNA]</scope>
    <source>
        <strain evidence="1">Iper-2018</strain>
    </source>
</reference>
<accession>A0AC60QLY8</accession>
<name>A0AC60QLY8_IXOPE</name>
<keyword evidence="2" id="KW-1185">Reference proteome</keyword>
<proteinExistence type="predicted"/>
<sequence>MEQRHYEDQRTSASPDQAMGHSYSPTPTTQDNIVPDSNVTNYSQSTGITPAQREPEAISESMNEAPSTDDANFT</sequence>
<protein>
    <submittedName>
        <fullName evidence="1">Uncharacterized protein</fullName>
    </submittedName>
</protein>
<comment type="caution">
    <text evidence="1">The sequence shown here is derived from an EMBL/GenBank/DDBJ whole genome shotgun (WGS) entry which is preliminary data.</text>
</comment>
<gene>
    <name evidence="1" type="ORF">HPB47_018842</name>
</gene>